<dbReference type="GO" id="GO:0000978">
    <property type="term" value="F:RNA polymerase II cis-regulatory region sequence-specific DNA binding"/>
    <property type="evidence" value="ECO:0007669"/>
    <property type="project" value="TreeGrafter"/>
</dbReference>
<dbReference type="AlphaFoldDB" id="A0A8D8RRA7"/>
<sequence>MMAPEPLDLTLFLNQEYFFNELEGLNGIPTRTTPTITPASLKNFIVDEEFVLPSEVEDHENQAGFVPPPLPPLTSASITQANGSVQVSIVDSNTWQGGSTTIAPTDMLMRNTSSSSPALSLSSQQCPTPPHSTPSSRCNTPPNNNTIHIVQNIAPKRNVGGRRPNREKGISPEEEERRQVRRERNKLAAARCRKRRMDHTQELEYETQGLEEKRSNLLLEIEQLTTARSDLEYALKAHQGCCRLELGSDQQESNKQCNKVTLDGVTVSIKSEPGAGESGNEPTVATSTVNSNKRVALGNPSRPRPTSLNVSSGTLISDIAGIPISTPSNGIYLNFDSLMEGGTGLTPLLPRNPLVPSCSSQQRNGTESTASTPDAVNNKQMLSL</sequence>
<dbReference type="EMBL" id="HBUF01172024">
    <property type="protein sequence ID" value="CAG6653112.1"/>
    <property type="molecule type" value="Transcribed_RNA"/>
</dbReference>
<feature type="compositionally biased region" description="Polar residues" evidence="1">
    <location>
        <begin position="357"/>
        <end position="384"/>
    </location>
</feature>
<feature type="region of interest" description="Disordered" evidence="1">
    <location>
        <begin position="103"/>
        <end position="187"/>
    </location>
</feature>
<evidence type="ECO:0000259" key="2">
    <source>
        <dbReference type="PROSITE" id="PS50217"/>
    </source>
</evidence>
<feature type="region of interest" description="Disordered" evidence="1">
    <location>
        <begin position="271"/>
        <end position="311"/>
    </location>
</feature>
<dbReference type="PROSITE" id="PS00036">
    <property type="entry name" value="BZIP_BASIC"/>
    <property type="match status" value="1"/>
</dbReference>
<feature type="compositionally biased region" description="Basic and acidic residues" evidence="1">
    <location>
        <begin position="164"/>
        <end position="178"/>
    </location>
</feature>
<dbReference type="SMART" id="SM00338">
    <property type="entry name" value="BRLZ"/>
    <property type="match status" value="1"/>
</dbReference>
<feature type="compositionally biased region" description="Polar residues" evidence="1">
    <location>
        <begin position="133"/>
        <end position="149"/>
    </location>
</feature>
<dbReference type="PANTHER" id="PTHR23351">
    <property type="entry name" value="FOS TRANSCRIPTION FACTOR-RELATED"/>
    <property type="match status" value="1"/>
</dbReference>
<dbReference type="GO" id="GO:0005634">
    <property type="term" value="C:nucleus"/>
    <property type="evidence" value="ECO:0007669"/>
    <property type="project" value="TreeGrafter"/>
</dbReference>
<dbReference type="Gene3D" id="1.20.5.170">
    <property type="match status" value="1"/>
</dbReference>
<accession>A0A8D8RRA7</accession>
<feature type="region of interest" description="Disordered" evidence="1">
    <location>
        <begin position="356"/>
        <end position="384"/>
    </location>
</feature>
<protein>
    <submittedName>
        <fullName evidence="3">Transcription factor kayak</fullName>
    </submittedName>
</protein>
<dbReference type="EMBL" id="HBUF01339195">
    <property type="protein sequence ID" value="CAG6699983.1"/>
    <property type="molecule type" value="Transcribed_RNA"/>
</dbReference>
<feature type="compositionally biased region" description="Polar residues" evidence="1">
    <location>
        <begin position="280"/>
        <end position="293"/>
    </location>
</feature>
<dbReference type="PRINTS" id="PR00042">
    <property type="entry name" value="LEUZIPPRFOS"/>
</dbReference>
<feature type="domain" description="BZIP" evidence="2">
    <location>
        <begin position="175"/>
        <end position="238"/>
    </location>
</feature>
<evidence type="ECO:0000313" key="3">
    <source>
        <dbReference type="EMBL" id="CAG6653112.1"/>
    </source>
</evidence>
<dbReference type="CDD" id="cd14721">
    <property type="entry name" value="bZIP_Fos"/>
    <property type="match status" value="1"/>
</dbReference>
<feature type="compositionally biased region" description="Low complexity" evidence="1">
    <location>
        <begin position="113"/>
        <end position="123"/>
    </location>
</feature>
<dbReference type="GO" id="GO:0000981">
    <property type="term" value="F:DNA-binding transcription factor activity, RNA polymerase II-specific"/>
    <property type="evidence" value="ECO:0007669"/>
    <property type="project" value="TreeGrafter"/>
</dbReference>
<dbReference type="InterPro" id="IPR000837">
    <property type="entry name" value="AP-1"/>
</dbReference>
<dbReference type="InterPro" id="IPR046347">
    <property type="entry name" value="bZIP_sf"/>
</dbReference>
<evidence type="ECO:0000256" key="1">
    <source>
        <dbReference type="SAM" id="MobiDB-lite"/>
    </source>
</evidence>
<dbReference type="PANTHER" id="PTHR23351:SF56">
    <property type="entry name" value="KAYAK"/>
    <property type="match status" value="1"/>
</dbReference>
<reference evidence="3" key="1">
    <citation type="submission" date="2021-05" db="EMBL/GenBank/DDBJ databases">
        <authorList>
            <person name="Alioto T."/>
            <person name="Alioto T."/>
            <person name="Gomez Garrido J."/>
        </authorList>
    </citation>
    <scope>NUCLEOTIDE SEQUENCE</scope>
</reference>
<organism evidence="3">
    <name type="scientific">Cacopsylla melanoneura</name>
    <dbReference type="NCBI Taxonomy" id="428564"/>
    <lineage>
        <taxon>Eukaryota</taxon>
        <taxon>Metazoa</taxon>
        <taxon>Ecdysozoa</taxon>
        <taxon>Arthropoda</taxon>
        <taxon>Hexapoda</taxon>
        <taxon>Insecta</taxon>
        <taxon>Pterygota</taxon>
        <taxon>Neoptera</taxon>
        <taxon>Paraneoptera</taxon>
        <taxon>Hemiptera</taxon>
        <taxon>Sternorrhyncha</taxon>
        <taxon>Psylloidea</taxon>
        <taxon>Psyllidae</taxon>
        <taxon>Psyllinae</taxon>
        <taxon>Cacopsylla</taxon>
    </lineage>
</organism>
<dbReference type="SUPFAM" id="SSF57959">
    <property type="entry name" value="Leucine zipper domain"/>
    <property type="match status" value="1"/>
</dbReference>
<dbReference type="InterPro" id="IPR004827">
    <property type="entry name" value="bZIP"/>
</dbReference>
<dbReference type="EMBL" id="HBUF01339196">
    <property type="protein sequence ID" value="CAG6699984.1"/>
    <property type="molecule type" value="Transcribed_RNA"/>
</dbReference>
<proteinExistence type="predicted"/>
<dbReference type="Pfam" id="PF00170">
    <property type="entry name" value="bZIP_1"/>
    <property type="match status" value="1"/>
</dbReference>
<dbReference type="PROSITE" id="PS50217">
    <property type="entry name" value="BZIP"/>
    <property type="match status" value="1"/>
</dbReference>
<name>A0A8D8RRA7_9HEMI</name>